<dbReference type="Gene3D" id="1.10.10.60">
    <property type="entry name" value="Homeodomain-like"/>
    <property type="match status" value="2"/>
</dbReference>
<keyword evidence="2" id="KW-0238">DNA-binding</keyword>
<accession>A0ABR8PU62</accession>
<dbReference type="InterPro" id="IPR020449">
    <property type="entry name" value="Tscrpt_reg_AraC-type_HTH"/>
</dbReference>
<dbReference type="InterPro" id="IPR011051">
    <property type="entry name" value="RmlC_Cupin_sf"/>
</dbReference>
<keyword evidence="6" id="KW-1185">Reference proteome</keyword>
<evidence type="ECO:0000313" key="6">
    <source>
        <dbReference type="Proteomes" id="UP000627781"/>
    </source>
</evidence>
<dbReference type="InterPro" id="IPR018062">
    <property type="entry name" value="HTH_AraC-typ_CS"/>
</dbReference>
<dbReference type="PRINTS" id="PR00032">
    <property type="entry name" value="HTHARAC"/>
</dbReference>
<comment type="caution">
    <text evidence="5">The sequence shown here is derived from an EMBL/GenBank/DDBJ whole genome shotgun (WGS) entry which is preliminary data.</text>
</comment>
<dbReference type="RefSeq" id="WP_191768584.1">
    <property type="nucleotide sequence ID" value="NZ_JACSRA010000014.1"/>
</dbReference>
<dbReference type="SUPFAM" id="SSF51182">
    <property type="entry name" value="RmlC-like cupins"/>
    <property type="match status" value="1"/>
</dbReference>
<reference evidence="5 6" key="1">
    <citation type="submission" date="2020-08" db="EMBL/GenBank/DDBJ databases">
        <title>A Genomic Blueprint of the Chicken Gut Microbiome.</title>
        <authorList>
            <person name="Gilroy R."/>
            <person name="Ravi A."/>
            <person name="Getino M."/>
            <person name="Pursley I."/>
            <person name="Horton D.L."/>
            <person name="Alikhan N.-F."/>
            <person name="Baker D."/>
            <person name="Gharbi K."/>
            <person name="Hall N."/>
            <person name="Watson M."/>
            <person name="Adriaenssens E.M."/>
            <person name="Foster-Nyarko E."/>
            <person name="Jarju S."/>
            <person name="Secka A."/>
            <person name="Antonio M."/>
            <person name="Oren A."/>
            <person name="Chaudhuri R."/>
            <person name="La Ragione R.M."/>
            <person name="Hildebrand F."/>
            <person name="Pallen M.J."/>
        </authorList>
    </citation>
    <scope>NUCLEOTIDE SEQUENCE [LARGE SCALE GENOMIC DNA]</scope>
    <source>
        <strain evidence="5 6">Sa3CVN1</strain>
    </source>
</reference>
<evidence type="ECO:0000256" key="2">
    <source>
        <dbReference type="ARBA" id="ARBA00023125"/>
    </source>
</evidence>
<dbReference type="PROSITE" id="PS01124">
    <property type="entry name" value="HTH_ARAC_FAMILY_2"/>
    <property type="match status" value="1"/>
</dbReference>
<dbReference type="Proteomes" id="UP000627781">
    <property type="component" value="Unassembled WGS sequence"/>
</dbReference>
<dbReference type="EMBL" id="JACSRA010000014">
    <property type="protein sequence ID" value="MBD7911701.1"/>
    <property type="molecule type" value="Genomic_DNA"/>
</dbReference>
<protein>
    <submittedName>
        <fullName evidence="5">Helix-turn-helix transcriptional regulator</fullName>
    </submittedName>
</protein>
<dbReference type="InterPro" id="IPR009057">
    <property type="entry name" value="Homeodomain-like_sf"/>
</dbReference>
<sequence>MQVTKIEVDNNLQETTKHGSYDFPMAIYTDNFNLFEDGHIRLHWHKEIQFSYSLYEKVYFFVEGEKIILEPGEGIMINSNVLHQVKPFNSNSIMFSIVFDPILIGGINQSLIEQKYIKPISESSNLKFISLKSTVKWQQNILNYLKEIFLLSNEKTYGYELEMRNYLCSAWLNLLREIKEDIKDCVNVVSHDEERVKSALYYIHKCYSEDISLDNIAAAASISKSECCRSFKRILKVTPFEYLMEYRVSKAKELLLKNKEPISNIAFDVGFNGTSYFGKIFKKYIGCTPSEYRNSSIKNSIYP</sequence>
<evidence type="ECO:0000256" key="1">
    <source>
        <dbReference type="ARBA" id="ARBA00023015"/>
    </source>
</evidence>
<dbReference type="InterPro" id="IPR014710">
    <property type="entry name" value="RmlC-like_jellyroll"/>
</dbReference>
<keyword evidence="3" id="KW-0804">Transcription</keyword>
<dbReference type="SUPFAM" id="SSF46689">
    <property type="entry name" value="Homeodomain-like"/>
    <property type="match status" value="2"/>
</dbReference>
<dbReference type="Gene3D" id="2.60.120.10">
    <property type="entry name" value="Jelly Rolls"/>
    <property type="match status" value="1"/>
</dbReference>
<evidence type="ECO:0000313" key="5">
    <source>
        <dbReference type="EMBL" id="MBD7911701.1"/>
    </source>
</evidence>
<dbReference type="PROSITE" id="PS00041">
    <property type="entry name" value="HTH_ARAC_FAMILY_1"/>
    <property type="match status" value="1"/>
</dbReference>
<dbReference type="PANTHER" id="PTHR43280">
    <property type="entry name" value="ARAC-FAMILY TRANSCRIPTIONAL REGULATOR"/>
    <property type="match status" value="1"/>
</dbReference>
<dbReference type="InterPro" id="IPR018060">
    <property type="entry name" value="HTH_AraC"/>
</dbReference>
<organism evidence="5 6">
    <name type="scientific">Clostridium cibarium</name>
    <dbReference type="NCBI Taxonomy" id="2762247"/>
    <lineage>
        <taxon>Bacteria</taxon>
        <taxon>Bacillati</taxon>
        <taxon>Bacillota</taxon>
        <taxon>Clostridia</taxon>
        <taxon>Eubacteriales</taxon>
        <taxon>Clostridiaceae</taxon>
        <taxon>Clostridium</taxon>
    </lineage>
</organism>
<dbReference type="Pfam" id="PF12833">
    <property type="entry name" value="HTH_18"/>
    <property type="match status" value="1"/>
</dbReference>
<evidence type="ECO:0000259" key="4">
    <source>
        <dbReference type="PROSITE" id="PS01124"/>
    </source>
</evidence>
<dbReference type="SMART" id="SM00342">
    <property type="entry name" value="HTH_ARAC"/>
    <property type="match status" value="1"/>
</dbReference>
<proteinExistence type="predicted"/>
<gene>
    <name evidence="5" type="ORF">H9661_10060</name>
</gene>
<name>A0ABR8PU62_9CLOT</name>
<evidence type="ECO:0000256" key="3">
    <source>
        <dbReference type="ARBA" id="ARBA00023163"/>
    </source>
</evidence>
<feature type="domain" description="HTH araC/xylS-type" evidence="4">
    <location>
        <begin position="197"/>
        <end position="295"/>
    </location>
</feature>
<keyword evidence="1" id="KW-0805">Transcription regulation</keyword>
<dbReference type="PANTHER" id="PTHR43280:SF28">
    <property type="entry name" value="HTH-TYPE TRANSCRIPTIONAL ACTIVATOR RHAS"/>
    <property type="match status" value="1"/>
</dbReference>